<dbReference type="RefSeq" id="WP_092934909.1">
    <property type="nucleotide sequence ID" value="NZ_FOIC01000026.1"/>
</dbReference>
<keyword evidence="4" id="KW-1185">Reference proteome</keyword>
<dbReference type="AlphaFoldDB" id="A0A1I0IU67"/>
<dbReference type="CDD" id="cd22231">
    <property type="entry name" value="RHH_NikR_HicB-like"/>
    <property type="match status" value="1"/>
</dbReference>
<dbReference type="SUPFAM" id="SSF47598">
    <property type="entry name" value="Ribbon-helix-helix"/>
    <property type="match status" value="1"/>
</dbReference>
<name>A0A1I0IU67_9EURY</name>
<proteinExistence type="predicted"/>
<dbReference type="InterPro" id="IPR050192">
    <property type="entry name" value="CopG/NikR_regulator"/>
</dbReference>
<evidence type="ECO:0000259" key="2">
    <source>
        <dbReference type="Pfam" id="PF01402"/>
    </source>
</evidence>
<dbReference type="Proteomes" id="UP000199320">
    <property type="component" value="Unassembled WGS sequence"/>
</dbReference>
<dbReference type="EMBL" id="FOIC01000026">
    <property type="protein sequence ID" value="SEU00806.1"/>
    <property type="molecule type" value="Genomic_DNA"/>
</dbReference>
<feature type="region of interest" description="Disordered" evidence="1">
    <location>
        <begin position="1"/>
        <end position="22"/>
    </location>
</feature>
<gene>
    <name evidence="3" type="ORF">SAMN04488694_12610</name>
</gene>
<feature type="domain" description="Ribbon-helix-helix protein CopG" evidence="2">
    <location>
        <begin position="19"/>
        <end position="55"/>
    </location>
</feature>
<organism evidence="3 4">
    <name type="scientific">Natrinema hispanicum</name>
    <dbReference type="NCBI Taxonomy" id="392421"/>
    <lineage>
        <taxon>Archaea</taxon>
        <taxon>Methanobacteriati</taxon>
        <taxon>Methanobacteriota</taxon>
        <taxon>Stenosarchaea group</taxon>
        <taxon>Halobacteria</taxon>
        <taxon>Halobacteriales</taxon>
        <taxon>Natrialbaceae</taxon>
        <taxon>Natrinema</taxon>
    </lineage>
</organism>
<dbReference type="InterPro" id="IPR013321">
    <property type="entry name" value="Arc_rbn_hlx_hlx"/>
</dbReference>
<accession>A0A1I0IU67</accession>
<dbReference type="OrthoDB" id="25654at2157"/>
<evidence type="ECO:0000313" key="3">
    <source>
        <dbReference type="EMBL" id="SEU00806.1"/>
    </source>
</evidence>
<evidence type="ECO:0000256" key="1">
    <source>
        <dbReference type="SAM" id="MobiDB-lite"/>
    </source>
</evidence>
<reference evidence="4" key="1">
    <citation type="submission" date="2016-10" db="EMBL/GenBank/DDBJ databases">
        <authorList>
            <person name="Varghese N."/>
            <person name="Submissions S."/>
        </authorList>
    </citation>
    <scope>NUCLEOTIDE SEQUENCE [LARGE SCALE GENOMIC DNA]</scope>
    <source>
        <strain evidence="4">CDM_6</strain>
    </source>
</reference>
<protein>
    <submittedName>
        <fullName evidence="3">Ribbon-helix-helix protein, copG family</fullName>
    </submittedName>
</protein>
<dbReference type="InterPro" id="IPR002145">
    <property type="entry name" value="CopG"/>
</dbReference>
<dbReference type="Gene3D" id="1.10.1220.10">
    <property type="entry name" value="Met repressor-like"/>
    <property type="match status" value="1"/>
</dbReference>
<evidence type="ECO:0000313" key="4">
    <source>
        <dbReference type="Proteomes" id="UP000199320"/>
    </source>
</evidence>
<feature type="compositionally biased region" description="Gly residues" evidence="1">
    <location>
        <begin position="1"/>
        <end position="13"/>
    </location>
</feature>
<dbReference type="GO" id="GO:0006355">
    <property type="term" value="P:regulation of DNA-templated transcription"/>
    <property type="evidence" value="ECO:0007669"/>
    <property type="project" value="InterPro"/>
</dbReference>
<dbReference type="STRING" id="392421.SAMN04488694_12610"/>
<sequence length="103" mass="11569">MSTDTGGAGGEDGNGTTKIDVRVPTQLLENIDEEYERRGYTSRSEAIRDALRDWLNPSVELSDDVLEDLATSRKQRESGETRSLDSVMDRYDVEQDNGDRDVQ</sequence>
<dbReference type="Pfam" id="PF01402">
    <property type="entry name" value="RHH_1"/>
    <property type="match status" value="1"/>
</dbReference>
<feature type="region of interest" description="Disordered" evidence="1">
    <location>
        <begin position="72"/>
        <end position="103"/>
    </location>
</feature>
<dbReference type="InterPro" id="IPR010985">
    <property type="entry name" value="Ribbon_hlx_hlx"/>
</dbReference>
<dbReference type="GO" id="GO:0003677">
    <property type="term" value="F:DNA binding"/>
    <property type="evidence" value="ECO:0007669"/>
    <property type="project" value="TreeGrafter"/>
</dbReference>
<dbReference type="PANTHER" id="PTHR34719:SF2">
    <property type="entry name" value="NICKEL-RESPONSIVE REGULATOR"/>
    <property type="match status" value="1"/>
</dbReference>
<dbReference type="PANTHER" id="PTHR34719">
    <property type="entry name" value="NICKEL-RESPONSIVE REGULATOR"/>
    <property type="match status" value="1"/>
</dbReference>